<evidence type="ECO:0000259" key="1">
    <source>
        <dbReference type="Pfam" id="PF07883"/>
    </source>
</evidence>
<dbReference type="SUPFAM" id="SSF51182">
    <property type="entry name" value="RmlC-like cupins"/>
    <property type="match status" value="1"/>
</dbReference>
<dbReference type="InterPro" id="IPR025499">
    <property type="entry name" value="KdgF"/>
</dbReference>
<proteinExistence type="predicted"/>
<dbReference type="PIRSF" id="PIRSF029883">
    <property type="entry name" value="KdgF"/>
    <property type="match status" value="1"/>
</dbReference>
<gene>
    <name evidence="2" type="ORF">ACFQ41_10075</name>
</gene>
<evidence type="ECO:0000313" key="2">
    <source>
        <dbReference type="EMBL" id="MFD1399653.1"/>
    </source>
</evidence>
<dbReference type="EMBL" id="JBHTOA010000035">
    <property type="protein sequence ID" value="MFD1399653.1"/>
    <property type="molecule type" value="Genomic_DNA"/>
</dbReference>
<sequence>MFFKQKDLHIDQLDDNSSREVLAYGDQLMNARIFFKKGLDPETAIPVHNHPHVQTTYVLKGSFKFIIKYPDHDDIQVVKAGDGIYFPAQLFHGCIPLEDDSQLLDSFTPIRVDFLQA</sequence>
<dbReference type="Pfam" id="PF07883">
    <property type="entry name" value="Cupin_2"/>
    <property type="match status" value="1"/>
</dbReference>
<accession>A0ABW4BJF7</accession>
<comment type="caution">
    <text evidence="2">The sequence shown here is derived from an EMBL/GenBank/DDBJ whole genome shotgun (WGS) entry which is preliminary data.</text>
</comment>
<dbReference type="InterPro" id="IPR014710">
    <property type="entry name" value="RmlC-like_jellyroll"/>
</dbReference>
<evidence type="ECO:0000313" key="3">
    <source>
        <dbReference type="Proteomes" id="UP001597199"/>
    </source>
</evidence>
<dbReference type="InterPro" id="IPR011051">
    <property type="entry name" value="RmlC_Cupin_sf"/>
</dbReference>
<dbReference type="Gene3D" id="2.60.120.10">
    <property type="entry name" value="Jelly Rolls"/>
    <property type="match status" value="1"/>
</dbReference>
<dbReference type="CDD" id="cd02238">
    <property type="entry name" value="cupin_KdgF"/>
    <property type="match status" value="1"/>
</dbReference>
<protein>
    <submittedName>
        <fullName evidence="2">Cupin domain-containing protein</fullName>
    </submittedName>
</protein>
<dbReference type="InterPro" id="IPR013096">
    <property type="entry name" value="Cupin_2"/>
</dbReference>
<dbReference type="Proteomes" id="UP001597199">
    <property type="component" value="Unassembled WGS sequence"/>
</dbReference>
<keyword evidence="3" id="KW-1185">Reference proteome</keyword>
<dbReference type="RefSeq" id="WP_204119337.1">
    <property type="nucleotide sequence ID" value="NZ_BOLV01000014.1"/>
</dbReference>
<feature type="domain" description="Cupin type-2" evidence="1">
    <location>
        <begin position="39"/>
        <end position="95"/>
    </location>
</feature>
<reference evidence="3" key="1">
    <citation type="journal article" date="2019" name="Int. J. Syst. Evol. Microbiol.">
        <title>The Global Catalogue of Microorganisms (GCM) 10K type strain sequencing project: providing services to taxonomists for standard genome sequencing and annotation.</title>
        <authorList>
            <consortium name="The Broad Institute Genomics Platform"/>
            <consortium name="The Broad Institute Genome Sequencing Center for Infectious Disease"/>
            <person name="Wu L."/>
            <person name="Ma J."/>
        </authorList>
    </citation>
    <scope>NUCLEOTIDE SEQUENCE [LARGE SCALE GENOMIC DNA]</scope>
    <source>
        <strain evidence="3">CCM 9110</strain>
    </source>
</reference>
<name>A0ABW4BJF7_9LACO</name>
<organism evidence="2 3">
    <name type="scientific">Lacticaseibacillus suilingensis</name>
    <dbReference type="NCBI Taxonomy" id="2799577"/>
    <lineage>
        <taxon>Bacteria</taxon>
        <taxon>Bacillati</taxon>
        <taxon>Bacillota</taxon>
        <taxon>Bacilli</taxon>
        <taxon>Lactobacillales</taxon>
        <taxon>Lactobacillaceae</taxon>
        <taxon>Lacticaseibacillus</taxon>
    </lineage>
</organism>